<dbReference type="GO" id="GO:0005524">
    <property type="term" value="F:ATP binding"/>
    <property type="evidence" value="ECO:0007669"/>
    <property type="project" value="UniProtKB-KW"/>
</dbReference>
<gene>
    <name evidence="6" type="ORF">PFISCL1PPCAC_7508</name>
</gene>
<keyword evidence="2" id="KW-0547">Nucleotide-binding</keyword>
<name>A0AAV5VA43_9BILA</name>
<dbReference type="PANTHER" id="PTHR11042:SF91">
    <property type="entry name" value="EUKARYOTIC TRANSLATION INITIATION FACTOR 2-ALPHA KINASE"/>
    <property type="match status" value="1"/>
</dbReference>
<dbReference type="PROSITE" id="PS50011">
    <property type="entry name" value="PROTEIN_KINASE_DOM"/>
    <property type="match status" value="1"/>
</dbReference>
<dbReference type="InterPro" id="IPR000719">
    <property type="entry name" value="Prot_kinase_dom"/>
</dbReference>
<dbReference type="GO" id="GO:0004694">
    <property type="term" value="F:eukaryotic translation initiation factor 2alpha kinase activity"/>
    <property type="evidence" value="ECO:0007669"/>
    <property type="project" value="TreeGrafter"/>
</dbReference>
<proteinExistence type="predicted"/>
<sequence>MMTSTGSTGPTTQFLSRFAEEYQDVKVIGKGRDGQAFEVLSKLAKKKYAVERIELRDGPNEDKLREVRALAHFDHPHVVRYSGSWIEQPPSIWQVKLLIIQSAISLALYAVQGERSRLLQVRSRGS</sequence>
<comment type="caution">
    <text evidence="6">The sequence shown here is derived from an EMBL/GenBank/DDBJ whole genome shotgun (WGS) entry which is preliminary data.</text>
</comment>
<evidence type="ECO:0000256" key="1">
    <source>
        <dbReference type="ARBA" id="ARBA00022679"/>
    </source>
</evidence>
<reference evidence="6" key="1">
    <citation type="submission" date="2023-10" db="EMBL/GenBank/DDBJ databases">
        <title>Genome assembly of Pristionchus species.</title>
        <authorList>
            <person name="Yoshida K."/>
            <person name="Sommer R.J."/>
        </authorList>
    </citation>
    <scope>NUCLEOTIDE SEQUENCE</scope>
    <source>
        <strain evidence="6">RS5133</strain>
    </source>
</reference>
<evidence type="ECO:0000256" key="4">
    <source>
        <dbReference type="ARBA" id="ARBA00022840"/>
    </source>
</evidence>
<protein>
    <recommendedName>
        <fullName evidence="5">Protein kinase domain-containing protein</fullName>
    </recommendedName>
</protein>
<feature type="non-terminal residue" evidence="6">
    <location>
        <position position="126"/>
    </location>
</feature>
<dbReference type="InterPro" id="IPR050339">
    <property type="entry name" value="CC_SR_Kinase"/>
</dbReference>
<feature type="domain" description="Protein kinase" evidence="5">
    <location>
        <begin position="22"/>
        <end position="126"/>
    </location>
</feature>
<keyword evidence="1" id="KW-0808">Transferase</keyword>
<dbReference type="SUPFAM" id="SSF56112">
    <property type="entry name" value="Protein kinase-like (PK-like)"/>
    <property type="match status" value="1"/>
</dbReference>
<dbReference type="EMBL" id="BTSY01000002">
    <property type="protein sequence ID" value="GMT16211.1"/>
    <property type="molecule type" value="Genomic_DNA"/>
</dbReference>
<dbReference type="AlphaFoldDB" id="A0AAV5VA43"/>
<dbReference type="Pfam" id="PF00069">
    <property type="entry name" value="Pkinase"/>
    <property type="match status" value="1"/>
</dbReference>
<dbReference type="Proteomes" id="UP001432322">
    <property type="component" value="Unassembled WGS sequence"/>
</dbReference>
<dbReference type="Gene3D" id="3.30.200.20">
    <property type="entry name" value="Phosphorylase Kinase, domain 1"/>
    <property type="match status" value="1"/>
</dbReference>
<evidence type="ECO:0000313" key="7">
    <source>
        <dbReference type="Proteomes" id="UP001432322"/>
    </source>
</evidence>
<evidence type="ECO:0000259" key="5">
    <source>
        <dbReference type="PROSITE" id="PS50011"/>
    </source>
</evidence>
<dbReference type="PANTHER" id="PTHR11042">
    <property type="entry name" value="EUKARYOTIC TRANSLATION INITIATION FACTOR 2-ALPHA KINASE EIF2-ALPHA KINASE -RELATED"/>
    <property type="match status" value="1"/>
</dbReference>
<dbReference type="GO" id="GO:0005634">
    <property type="term" value="C:nucleus"/>
    <property type="evidence" value="ECO:0007669"/>
    <property type="project" value="TreeGrafter"/>
</dbReference>
<keyword evidence="4" id="KW-0067">ATP-binding</keyword>
<evidence type="ECO:0000256" key="2">
    <source>
        <dbReference type="ARBA" id="ARBA00022741"/>
    </source>
</evidence>
<organism evidence="6 7">
    <name type="scientific">Pristionchus fissidentatus</name>
    <dbReference type="NCBI Taxonomy" id="1538716"/>
    <lineage>
        <taxon>Eukaryota</taxon>
        <taxon>Metazoa</taxon>
        <taxon>Ecdysozoa</taxon>
        <taxon>Nematoda</taxon>
        <taxon>Chromadorea</taxon>
        <taxon>Rhabditida</taxon>
        <taxon>Rhabditina</taxon>
        <taxon>Diplogasteromorpha</taxon>
        <taxon>Diplogasteroidea</taxon>
        <taxon>Neodiplogasteridae</taxon>
        <taxon>Pristionchus</taxon>
    </lineage>
</organism>
<dbReference type="GO" id="GO:0005737">
    <property type="term" value="C:cytoplasm"/>
    <property type="evidence" value="ECO:0007669"/>
    <property type="project" value="TreeGrafter"/>
</dbReference>
<keyword evidence="7" id="KW-1185">Reference proteome</keyword>
<evidence type="ECO:0000313" key="6">
    <source>
        <dbReference type="EMBL" id="GMT16211.1"/>
    </source>
</evidence>
<evidence type="ECO:0000256" key="3">
    <source>
        <dbReference type="ARBA" id="ARBA00022777"/>
    </source>
</evidence>
<accession>A0AAV5VA43</accession>
<dbReference type="InterPro" id="IPR011009">
    <property type="entry name" value="Kinase-like_dom_sf"/>
</dbReference>
<keyword evidence="3" id="KW-0418">Kinase</keyword>